<dbReference type="SMART" id="SM00710">
    <property type="entry name" value="PbH1"/>
    <property type="match status" value="2"/>
</dbReference>
<organism evidence="3 4">
    <name type="scientific">Agrilutibacter solisilvae</name>
    <dbReference type="NCBI Taxonomy" id="2763317"/>
    <lineage>
        <taxon>Bacteria</taxon>
        <taxon>Pseudomonadati</taxon>
        <taxon>Pseudomonadota</taxon>
        <taxon>Gammaproteobacteria</taxon>
        <taxon>Lysobacterales</taxon>
        <taxon>Lysobacteraceae</taxon>
        <taxon>Agrilutibacter</taxon>
    </lineage>
</organism>
<dbReference type="RefSeq" id="WP_200615687.1">
    <property type="nucleotide sequence ID" value="NZ_CP071518.1"/>
</dbReference>
<evidence type="ECO:0000256" key="1">
    <source>
        <dbReference type="SAM" id="SignalP"/>
    </source>
</evidence>
<dbReference type="Proteomes" id="UP000639274">
    <property type="component" value="Chromosome"/>
</dbReference>
<accession>A0A974XY21</accession>
<dbReference type="Gene3D" id="2.160.20.10">
    <property type="entry name" value="Single-stranded right-handed beta-helix, Pectin lyase-like"/>
    <property type="match status" value="1"/>
</dbReference>
<sequence length="291" mass="29357">MIHRLFACAVFGASLLAMPSAHAETFDTCNGFITTLPASIGTQGVYCLKQDLSTSAASGQAISINANNVTLDCNGYKIGGLAAGSSTLTTGIYAQSKLNITIRNCTLRGFETGIRLSDGTGSSGGHVVEDNRLDLNTAVGIYVGGDNSTVRRNFVLNSGGSPFTTYPRGIATEGNVDVIENTVAGVFTAAAPGGGAMGVETTASESSNVVGNRISGLVGGQVFGIYNSGGSGHVKNVGNLVTGPSPAQASMAGGILCNDGAGIAKDNVITGWGASYDIYNCTDAGGNHTQP</sequence>
<reference evidence="3 4" key="1">
    <citation type="submission" date="2021-03" db="EMBL/GenBank/DDBJ databases">
        <title>Lysobacter sp. nov. isolated from soil of gangwondo yeongwol, south Korea.</title>
        <authorList>
            <person name="Kim K.R."/>
            <person name="Kim K.H."/>
            <person name="Jeon C.O."/>
        </authorList>
    </citation>
    <scope>NUCLEOTIDE SEQUENCE [LARGE SCALE GENOMIC DNA]</scope>
    <source>
        <strain evidence="3 4">R19</strain>
    </source>
</reference>
<dbReference type="AlphaFoldDB" id="A0A974XY21"/>
<gene>
    <name evidence="3" type="ORF">I8J32_014045</name>
</gene>
<dbReference type="InterPro" id="IPR006626">
    <property type="entry name" value="PbH1"/>
</dbReference>
<keyword evidence="1" id="KW-0732">Signal</keyword>
<protein>
    <recommendedName>
        <fullName evidence="2">Periplasmic copper-binding protein NosD beta helix domain-containing protein</fullName>
    </recommendedName>
</protein>
<feature type="chain" id="PRO_5037018484" description="Periplasmic copper-binding protein NosD beta helix domain-containing protein" evidence="1">
    <location>
        <begin position="24"/>
        <end position="291"/>
    </location>
</feature>
<dbReference type="InterPro" id="IPR011050">
    <property type="entry name" value="Pectin_lyase_fold/virulence"/>
</dbReference>
<dbReference type="Pfam" id="PF05048">
    <property type="entry name" value="NosD"/>
    <property type="match status" value="1"/>
</dbReference>
<dbReference type="SUPFAM" id="SSF51126">
    <property type="entry name" value="Pectin lyase-like"/>
    <property type="match status" value="1"/>
</dbReference>
<name>A0A974XY21_9GAMM</name>
<feature type="signal peptide" evidence="1">
    <location>
        <begin position="1"/>
        <end position="23"/>
    </location>
</feature>
<feature type="domain" description="Periplasmic copper-binding protein NosD beta helix" evidence="2">
    <location>
        <begin position="50"/>
        <end position="212"/>
    </location>
</feature>
<dbReference type="InterPro" id="IPR007742">
    <property type="entry name" value="NosD_dom"/>
</dbReference>
<evidence type="ECO:0000313" key="3">
    <source>
        <dbReference type="EMBL" id="QSX77834.1"/>
    </source>
</evidence>
<dbReference type="KEGG" id="lsf:I8J32_014045"/>
<dbReference type="EMBL" id="CP071518">
    <property type="protein sequence ID" value="QSX77834.1"/>
    <property type="molecule type" value="Genomic_DNA"/>
</dbReference>
<proteinExistence type="predicted"/>
<keyword evidence="4" id="KW-1185">Reference proteome</keyword>
<evidence type="ECO:0000313" key="4">
    <source>
        <dbReference type="Proteomes" id="UP000639274"/>
    </source>
</evidence>
<evidence type="ECO:0000259" key="2">
    <source>
        <dbReference type="Pfam" id="PF05048"/>
    </source>
</evidence>
<dbReference type="InterPro" id="IPR012334">
    <property type="entry name" value="Pectin_lyas_fold"/>
</dbReference>